<reference evidence="8" key="2">
    <citation type="journal article" date="2007" name="Science">
        <title>Genome sequence of Aedes aegypti, a major arbovirus vector.</title>
        <authorList>
            <person name="Nene V."/>
            <person name="Wortman J.R."/>
            <person name="Lawson D."/>
            <person name="Haas B."/>
            <person name="Kodira C."/>
            <person name="Tu Z.J."/>
            <person name="Loftus B."/>
            <person name="Xi Z."/>
            <person name="Megy K."/>
            <person name="Grabherr M."/>
            <person name="Ren Q."/>
            <person name="Zdobnov E.M."/>
            <person name="Lobo N.F."/>
            <person name="Campbell K.S."/>
            <person name="Brown S.E."/>
            <person name="Bonaldo M.F."/>
            <person name="Zhu J."/>
            <person name="Sinkins S.P."/>
            <person name="Hogenkamp D.G."/>
            <person name="Amedeo P."/>
            <person name="Arensburger P."/>
            <person name="Atkinson P.W."/>
            <person name="Bidwell S."/>
            <person name="Biedler J."/>
            <person name="Birney E."/>
            <person name="Bruggner R.V."/>
            <person name="Costas J."/>
            <person name="Coy M.R."/>
            <person name="Crabtree J."/>
            <person name="Crawford M."/>
            <person name="Debruyn B."/>
            <person name="Decaprio D."/>
            <person name="Eiglmeier K."/>
            <person name="Eisenstadt E."/>
            <person name="El-Dorry H."/>
            <person name="Gelbart W.M."/>
            <person name="Gomes S.L."/>
            <person name="Hammond M."/>
            <person name="Hannick L.I."/>
            <person name="Hogan J.R."/>
            <person name="Holmes M.H."/>
            <person name="Jaffe D."/>
            <person name="Johnston J.S."/>
            <person name="Kennedy R.C."/>
            <person name="Koo H."/>
            <person name="Kravitz S."/>
            <person name="Kriventseva E.V."/>
            <person name="Kulp D."/>
            <person name="Labutti K."/>
            <person name="Lee E."/>
            <person name="Li S."/>
            <person name="Lovin D.D."/>
            <person name="Mao C."/>
            <person name="Mauceli E."/>
            <person name="Menck C.F."/>
            <person name="Miller J.R."/>
            <person name="Montgomery P."/>
            <person name="Mori A."/>
            <person name="Nascimento A.L."/>
            <person name="Naveira H.F."/>
            <person name="Nusbaum C."/>
            <person name="O'leary S."/>
            <person name="Orvis J."/>
            <person name="Pertea M."/>
            <person name="Quesneville H."/>
            <person name="Reidenbach K.R."/>
            <person name="Rogers Y.H."/>
            <person name="Roth C.W."/>
            <person name="Schneider J.R."/>
            <person name="Schatz M."/>
            <person name="Shumway M."/>
            <person name="Stanke M."/>
            <person name="Stinson E.O."/>
            <person name="Tubio J.M."/>
            <person name="Vanzee J.P."/>
            <person name="Verjovski-Almeida S."/>
            <person name="Werner D."/>
            <person name="White O."/>
            <person name="Wyder S."/>
            <person name="Zeng Q."/>
            <person name="Zhao Q."/>
            <person name="Zhao Y."/>
            <person name="Hill C.A."/>
            <person name="Raikhel A.S."/>
            <person name="Soares M.B."/>
            <person name="Knudson D.L."/>
            <person name="Lee N.H."/>
            <person name="Galagan J."/>
            <person name="Salzberg S.L."/>
            <person name="Paulsen I.T."/>
            <person name="Dimopoulos G."/>
            <person name="Collins F.H."/>
            <person name="Birren B."/>
            <person name="Fraser-Liggett C.M."/>
            <person name="Severson D.W."/>
        </authorList>
    </citation>
    <scope>NUCLEOTIDE SEQUENCE [LARGE SCALE GENOMIC DNA]</scope>
    <source>
        <strain evidence="8">Liverpool</strain>
    </source>
</reference>
<organism evidence="8 9">
    <name type="scientific">Aedes aegypti</name>
    <name type="common">Yellowfever mosquito</name>
    <name type="synonym">Culex aegypti</name>
    <dbReference type="NCBI Taxonomy" id="7159"/>
    <lineage>
        <taxon>Eukaryota</taxon>
        <taxon>Metazoa</taxon>
        <taxon>Ecdysozoa</taxon>
        <taxon>Arthropoda</taxon>
        <taxon>Hexapoda</taxon>
        <taxon>Insecta</taxon>
        <taxon>Pterygota</taxon>
        <taxon>Neoptera</taxon>
        <taxon>Endopterygota</taxon>
        <taxon>Diptera</taxon>
        <taxon>Nematocera</taxon>
        <taxon>Culicoidea</taxon>
        <taxon>Culicidae</taxon>
        <taxon>Culicinae</taxon>
        <taxon>Aedini</taxon>
        <taxon>Aedes</taxon>
        <taxon>Stegomyia</taxon>
    </lineage>
</organism>
<feature type="non-terminal residue" evidence="8">
    <location>
        <position position="520"/>
    </location>
</feature>
<dbReference type="eggNOG" id="KOG1516">
    <property type="taxonomic scope" value="Eukaryota"/>
</dbReference>
<comment type="similarity">
    <text evidence="1 6">Belongs to the type-B carboxylesterase/lipase family.</text>
</comment>
<evidence type="ECO:0000256" key="5">
    <source>
        <dbReference type="ARBA" id="ARBA00023180"/>
    </source>
</evidence>
<name>Q17MV4_AEDAE</name>
<protein>
    <recommendedName>
        <fullName evidence="6">Carboxylic ester hydrolase</fullName>
        <ecNumber evidence="6">3.1.1.-</ecNumber>
    </recommendedName>
</protein>
<evidence type="ECO:0000313" key="8">
    <source>
        <dbReference type="EMBL" id="EAT48048.2"/>
    </source>
</evidence>
<dbReference type="PROSITE" id="PS00122">
    <property type="entry name" value="CARBOXYLESTERASE_B_1"/>
    <property type="match status" value="1"/>
</dbReference>
<evidence type="ECO:0000256" key="4">
    <source>
        <dbReference type="ARBA" id="ARBA00023157"/>
    </source>
</evidence>
<dbReference type="EC" id="3.1.1.-" evidence="6"/>
<evidence type="ECO:0000256" key="1">
    <source>
        <dbReference type="ARBA" id="ARBA00005964"/>
    </source>
</evidence>
<proteinExistence type="inferred from homology"/>
<evidence type="ECO:0000259" key="7">
    <source>
        <dbReference type="Pfam" id="PF00135"/>
    </source>
</evidence>
<dbReference type="SUPFAM" id="SSF53474">
    <property type="entry name" value="alpha/beta-Hydrolases"/>
    <property type="match status" value="1"/>
</dbReference>
<dbReference type="Gene3D" id="3.40.50.1820">
    <property type="entry name" value="alpha/beta hydrolase"/>
    <property type="match status" value="1"/>
</dbReference>
<reference evidence="8" key="3">
    <citation type="submission" date="2012-09" db="EMBL/GenBank/DDBJ databases">
        <authorList>
            <consortium name="VectorBase"/>
        </authorList>
    </citation>
    <scope>NUCLEOTIDE SEQUENCE</scope>
    <source>
        <strain evidence="8">Liverpool</strain>
    </source>
</reference>
<keyword evidence="3 6" id="KW-0378">Hydrolase</keyword>
<dbReference type="AlphaFoldDB" id="Q17MV4"/>
<feature type="domain" description="Carboxylesterase type B" evidence="7">
    <location>
        <begin position="24"/>
        <end position="494"/>
    </location>
</feature>
<dbReference type="VEuPathDB" id="VectorBase:AAEL000898"/>
<sequence length="520" mass="57003">MCAKYITAVLIISGEISCFGQHSTPTVNIQGLGSVQGSIGHSAWTNRTIYEFQGIPYGEAPVGTLRFKPTVKAAAWGGIRDASKPGIRCPQIDEDYVNVENEDCLTLSVYSNDLDSVRPVMVFIHGGWFFKGGADQYEPNFLLESDVVLVVVQYRLGPLGFLSTMTEDIPGNVGMLDVIAALEWVQQYITHFGGDSSQVTIFGESAGAAAVSAMLHSPLVQYQSTPLFHKAVLQSGSVFAPWAISDAPIEGTSDITSRIGCTGVAVEQCLRGVDLRTLLEAFIAHRDQTIITRGYPYVAGTGIVVGGPSGLFPQHPKYYLQNANKHIAIMAGANSQDGLFLLNELHKLQPQLLQTLNTSHDLLHYITNLHEKFGHSKYDGSLEVYAIGQNFMVRQTERLHWDNLASGLTDICGNHGIKAPVLSEIHAFSHVNPGNVYLYSFDYSSALTHVNLSVPFPHDRPVHHGEELKYLFPKESLDDLDIKMAKTMVQLWTSSPSGVSQQPRVHPTGHQRIVSILQFS</sequence>
<gene>
    <name evidence="8" type="ORF">AaeL_AAEL000898</name>
</gene>
<evidence type="ECO:0000256" key="2">
    <source>
        <dbReference type="ARBA" id="ARBA00022487"/>
    </source>
</evidence>
<dbReference type="OrthoDB" id="3200163at2759"/>
<keyword evidence="2" id="KW-0719">Serine esterase</keyword>
<dbReference type="PANTHER" id="PTHR43142">
    <property type="entry name" value="CARBOXYLIC ESTER HYDROLASE"/>
    <property type="match status" value="1"/>
</dbReference>
<evidence type="ECO:0000313" key="9">
    <source>
        <dbReference type="Proteomes" id="UP000682892"/>
    </source>
</evidence>
<evidence type="ECO:0000256" key="3">
    <source>
        <dbReference type="ARBA" id="ARBA00022801"/>
    </source>
</evidence>
<dbReference type="Pfam" id="PF00135">
    <property type="entry name" value="COesterase"/>
    <property type="match status" value="1"/>
</dbReference>
<dbReference type="KEGG" id="aag:5567220"/>
<dbReference type="InterPro" id="IPR002018">
    <property type="entry name" value="CarbesteraseB"/>
</dbReference>
<accession>Q17MV4</accession>
<evidence type="ECO:0000256" key="6">
    <source>
        <dbReference type="RuleBase" id="RU361235"/>
    </source>
</evidence>
<dbReference type="STRING" id="7159.Q17MV4"/>
<dbReference type="Proteomes" id="UP000682892">
    <property type="component" value="Unassembled WGS sequence"/>
</dbReference>
<dbReference type="PaxDb" id="7159-AAEL000898-PA"/>
<keyword evidence="5" id="KW-0325">Glycoprotein</keyword>
<reference evidence="8" key="1">
    <citation type="submission" date="2005-10" db="EMBL/GenBank/DDBJ databases">
        <authorList>
            <person name="Loftus B.J."/>
            <person name="Nene V.M."/>
            <person name="Hannick L.I."/>
            <person name="Bidwell S."/>
            <person name="Haas B."/>
            <person name="Amedeo P."/>
            <person name="Orvis J."/>
            <person name="Wortman J.R."/>
            <person name="White O.R."/>
            <person name="Salzberg S."/>
            <person name="Shumway M."/>
            <person name="Koo H."/>
            <person name="Zhao Y."/>
            <person name="Holmes M."/>
            <person name="Miller J."/>
            <person name="Schatz M."/>
            <person name="Pop M."/>
            <person name="Pai G."/>
            <person name="Utterback T."/>
            <person name="Rogers Y.-H."/>
            <person name="Kravitz S."/>
            <person name="Fraser C.M."/>
        </authorList>
    </citation>
    <scope>NUCLEOTIDE SEQUENCE</scope>
    <source>
        <strain evidence="8">Liverpool</strain>
    </source>
</reference>
<dbReference type="ESTHER" id="aedae-q17mv4">
    <property type="family name" value="Carb_B_Arthropoda"/>
</dbReference>
<dbReference type="PhylomeDB" id="Q17MV4"/>
<dbReference type="GO" id="GO:0052689">
    <property type="term" value="F:carboxylic ester hydrolase activity"/>
    <property type="evidence" value="ECO:0007669"/>
    <property type="project" value="UniProtKB-KW"/>
</dbReference>
<dbReference type="EMBL" id="CH477203">
    <property type="protein sequence ID" value="EAT48048.2"/>
    <property type="molecule type" value="Genomic_DNA"/>
</dbReference>
<dbReference type="InterPro" id="IPR019826">
    <property type="entry name" value="Carboxylesterase_B_AS"/>
</dbReference>
<keyword evidence="4" id="KW-1015">Disulfide bond</keyword>
<dbReference type="InterPro" id="IPR029058">
    <property type="entry name" value="AB_hydrolase_fold"/>
</dbReference>
<dbReference type="HOGENOM" id="CLU_006586_13_2_1"/>
<dbReference type="PANTHER" id="PTHR43142:SF1">
    <property type="entry name" value="CARBOXYLIC ESTER HYDROLASE"/>
    <property type="match status" value="1"/>
</dbReference>